<dbReference type="Gene3D" id="2.40.170.20">
    <property type="entry name" value="TonB-dependent receptor, beta-barrel domain"/>
    <property type="match status" value="1"/>
</dbReference>
<feature type="region of interest" description="Disordered" evidence="12">
    <location>
        <begin position="59"/>
        <end position="168"/>
    </location>
</feature>
<evidence type="ECO:0000256" key="2">
    <source>
        <dbReference type="ARBA" id="ARBA00022448"/>
    </source>
</evidence>
<reference evidence="15 16" key="1">
    <citation type="journal article" date="2018" name="Genome Announc.">
        <title>Complete genomes of two Megasphaera elsdenii strains, NCIMB 702410 and ATCC 25940.</title>
        <authorList>
            <person name="Hatmaker E.A."/>
            <person name="O'Dell K."/>
            <person name="Riley L.A."/>
            <person name="Klingeman D.M."/>
            <person name="Guss A.M."/>
        </authorList>
    </citation>
    <scope>NUCLEOTIDE SEQUENCE [LARGE SCALE GENOMIC DNA]</scope>
    <source>
        <strain evidence="15 16">NCIMB702410</strain>
    </source>
</reference>
<keyword evidence="7 10" id="KW-0472">Membrane</keyword>
<evidence type="ECO:0000313" key="15">
    <source>
        <dbReference type="EMBL" id="AVO28261.1"/>
    </source>
</evidence>
<feature type="domain" description="TonB-dependent receptor plug" evidence="14">
    <location>
        <begin position="207"/>
        <end position="311"/>
    </location>
</feature>
<accession>A0A2S0M9V4</accession>
<evidence type="ECO:0000259" key="13">
    <source>
        <dbReference type="Pfam" id="PF00593"/>
    </source>
</evidence>
<dbReference type="PROSITE" id="PS52016">
    <property type="entry name" value="TONB_DEPENDENT_REC_3"/>
    <property type="match status" value="1"/>
</dbReference>
<comment type="similarity">
    <text evidence="10 11">Belongs to the TonB-dependent receptor family.</text>
</comment>
<comment type="subcellular location">
    <subcellularLocation>
        <location evidence="1 10">Cell outer membrane</location>
        <topology evidence="1 10">Multi-pass membrane protein</topology>
    </subcellularLocation>
</comment>
<dbReference type="InterPro" id="IPR039426">
    <property type="entry name" value="TonB-dep_rcpt-like"/>
</dbReference>
<dbReference type="InterPro" id="IPR036942">
    <property type="entry name" value="Beta-barrel_TonB_sf"/>
</dbReference>
<dbReference type="Gene3D" id="2.170.130.10">
    <property type="entry name" value="TonB-dependent receptor, plug domain"/>
    <property type="match status" value="1"/>
</dbReference>
<evidence type="ECO:0000256" key="3">
    <source>
        <dbReference type="ARBA" id="ARBA00022452"/>
    </source>
</evidence>
<dbReference type="Pfam" id="PF00593">
    <property type="entry name" value="TonB_dep_Rec_b-barrel"/>
    <property type="match status" value="1"/>
</dbReference>
<dbReference type="CDD" id="cd01347">
    <property type="entry name" value="ligand_gated_channel"/>
    <property type="match status" value="1"/>
</dbReference>
<dbReference type="GO" id="GO:0009279">
    <property type="term" value="C:cell outer membrane"/>
    <property type="evidence" value="ECO:0007669"/>
    <property type="project" value="UniProtKB-SubCell"/>
</dbReference>
<proteinExistence type="inferred from homology"/>
<dbReference type="PANTHER" id="PTHR30069">
    <property type="entry name" value="TONB-DEPENDENT OUTER MEMBRANE RECEPTOR"/>
    <property type="match status" value="1"/>
</dbReference>
<feature type="domain" description="TonB-dependent receptor-like beta-barrel" evidence="13">
    <location>
        <begin position="348"/>
        <end position="746"/>
    </location>
</feature>
<keyword evidence="9 10" id="KW-0998">Cell outer membrane</keyword>
<evidence type="ECO:0000256" key="1">
    <source>
        <dbReference type="ARBA" id="ARBA00004571"/>
    </source>
</evidence>
<keyword evidence="6 11" id="KW-0798">TonB box</keyword>
<gene>
    <name evidence="15" type="ORF">C6Y28_11870</name>
</gene>
<dbReference type="SUPFAM" id="SSF56935">
    <property type="entry name" value="Porins"/>
    <property type="match status" value="1"/>
</dbReference>
<evidence type="ECO:0000256" key="12">
    <source>
        <dbReference type="SAM" id="MobiDB-lite"/>
    </source>
</evidence>
<protein>
    <submittedName>
        <fullName evidence="15">TonB-dependent receptor</fullName>
    </submittedName>
</protein>
<dbReference type="GO" id="GO:0015344">
    <property type="term" value="F:siderophore uptake transmembrane transporter activity"/>
    <property type="evidence" value="ECO:0007669"/>
    <property type="project" value="TreeGrafter"/>
</dbReference>
<evidence type="ECO:0000256" key="7">
    <source>
        <dbReference type="ARBA" id="ARBA00023136"/>
    </source>
</evidence>
<organism evidence="15 16">
    <name type="scientific">Megasphaera elsdenii</name>
    <dbReference type="NCBI Taxonomy" id="907"/>
    <lineage>
        <taxon>Bacteria</taxon>
        <taxon>Bacillati</taxon>
        <taxon>Bacillota</taxon>
        <taxon>Negativicutes</taxon>
        <taxon>Veillonellales</taxon>
        <taxon>Veillonellaceae</taxon>
        <taxon>Megasphaera</taxon>
    </lineage>
</organism>
<dbReference type="InterPro" id="IPR037066">
    <property type="entry name" value="Plug_dom_sf"/>
</dbReference>
<dbReference type="Proteomes" id="UP000238358">
    <property type="component" value="Chromosome"/>
</dbReference>
<evidence type="ECO:0000256" key="5">
    <source>
        <dbReference type="ARBA" id="ARBA00022729"/>
    </source>
</evidence>
<evidence type="ECO:0000256" key="4">
    <source>
        <dbReference type="ARBA" id="ARBA00022692"/>
    </source>
</evidence>
<dbReference type="InterPro" id="IPR000531">
    <property type="entry name" value="Beta-barrel_TonB"/>
</dbReference>
<evidence type="ECO:0000259" key="14">
    <source>
        <dbReference type="Pfam" id="PF07715"/>
    </source>
</evidence>
<evidence type="ECO:0000256" key="10">
    <source>
        <dbReference type="PROSITE-ProRule" id="PRU01360"/>
    </source>
</evidence>
<evidence type="ECO:0000256" key="11">
    <source>
        <dbReference type="RuleBase" id="RU003357"/>
    </source>
</evidence>
<dbReference type="Pfam" id="PF07715">
    <property type="entry name" value="Plug"/>
    <property type="match status" value="1"/>
</dbReference>
<evidence type="ECO:0000256" key="6">
    <source>
        <dbReference type="ARBA" id="ARBA00023077"/>
    </source>
</evidence>
<dbReference type="EMBL" id="CP027569">
    <property type="protein sequence ID" value="AVO28261.1"/>
    <property type="molecule type" value="Genomic_DNA"/>
</dbReference>
<name>A0A2S0M9V4_MEGEL</name>
<dbReference type="RefSeq" id="WP_027895044.1">
    <property type="nucleotide sequence ID" value="NZ_CP027569.1"/>
</dbReference>
<evidence type="ECO:0000256" key="9">
    <source>
        <dbReference type="ARBA" id="ARBA00023237"/>
    </source>
</evidence>
<keyword evidence="5" id="KW-0732">Signal</keyword>
<dbReference type="GO" id="GO:0044718">
    <property type="term" value="P:siderophore transmembrane transport"/>
    <property type="evidence" value="ECO:0007669"/>
    <property type="project" value="TreeGrafter"/>
</dbReference>
<keyword evidence="4 10" id="KW-0812">Transmembrane</keyword>
<sequence length="772" mass="84213">MKPWKGKRGRIAAGASVSLHAAVYLALAAGGFFTLFQQYTRQAGVTEVMVYNAEDLAGAGGRDAAGTDEDLGGAADPEGRAEASGAMAAGEVASTNPDEMGTAADGMTYGTISQARREGGASTGAGTVSRPPALAGKPQSVSQSGRDSGGTGRAAGPGKNEAAAPAGTLQVPDAVADILDALRKKFPIKLSEAKTVPPTPAIPPSQSNTTVITAENMEAHQDTTVQQALQRVTGVTVNEMVPGISSYVKLNGDDRVLILVDGQSLANAQGSGYGRGSVDLASLPGIGAIDHIEVTKGSGSVRYGSGAVGGVINIVTKKGDRRESSLDAYTGSWGMHGYTLTDSGRAGATSWLVSGSLEQREYYAFPHGANTDHSRGDISKKSLSLRLDQDLTDQTSLTVKAYHQDYHGHGSTYKANPAGWYLTANKPIDRLVNDYSVTYHFKKQTAQPGFLRYFNDYQRTYWSNHYFTRTQGLEWQDNWQLDSHQHVTAGAEWTEDMGTNYEAHYIDKKRHNQAFYAEDALTFGKFTVTPGLRWDNSSTYGVHQTPRLAMNYKANKDFNVYTSWGRVFSPPRLNDQFYITSTSHGNENLQPEEGYTQTLGFQYQAGPKTSLEGSIFHSNLENVIRWNRTSSYSEAENLNEEDKRGFELTWKQKVNDKWDYEGGYSYIRTKVDKGAGLTFDTTYNQPNGYHAGIHYHSGKWQAGADMTAGTGRNDTYYRNNSYVVWNVSASYSPDAVTTMYVKVNNLNDEAYDLYHNYPAAGRNWQVGVKKKF</sequence>
<dbReference type="InterPro" id="IPR012910">
    <property type="entry name" value="Plug_dom"/>
</dbReference>
<keyword evidence="8 15" id="KW-0675">Receptor</keyword>
<dbReference type="OrthoDB" id="337377at2"/>
<dbReference type="PANTHER" id="PTHR30069:SF29">
    <property type="entry name" value="HEMOGLOBIN AND HEMOGLOBIN-HAPTOGLOBIN-BINDING PROTEIN 1-RELATED"/>
    <property type="match status" value="1"/>
</dbReference>
<keyword evidence="3 10" id="KW-1134">Transmembrane beta strand</keyword>
<keyword evidence="2 10" id="KW-0813">Transport</keyword>
<dbReference type="AlphaFoldDB" id="A0A2S0M9V4"/>
<evidence type="ECO:0000256" key="8">
    <source>
        <dbReference type="ARBA" id="ARBA00023170"/>
    </source>
</evidence>
<evidence type="ECO:0000313" key="16">
    <source>
        <dbReference type="Proteomes" id="UP000238358"/>
    </source>
</evidence>